<gene>
    <name evidence="2" type="ORF">F0A16_03080</name>
</gene>
<feature type="region of interest" description="Disordered" evidence="1">
    <location>
        <begin position="313"/>
        <end position="334"/>
    </location>
</feature>
<evidence type="ECO:0000313" key="2">
    <source>
        <dbReference type="EMBL" id="KAA0020784.1"/>
    </source>
</evidence>
<dbReference type="EMBL" id="VTPX01000001">
    <property type="protein sequence ID" value="KAA0020784.1"/>
    <property type="molecule type" value="Genomic_DNA"/>
</dbReference>
<protein>
    <submittedName>
        <fullName evidence="2">DUF535 domain-containing protein</fullName>
    </submittedName>
</protein>
<keyword evidence="3" id="KW-1185">Reference proteome</keyword>
<dbReference type="Pfam" id="PF04393">
    <property type="entry name" value="DUF535"/>
    <property type="match status" value="1"/>
</dbReference>
<comment type="caution">
    <text evidence="2">The sequence shown here is derived from an EMBL/GenBank/DDBJ whole genome shotgun (WGS) entry which is preliminary data.</text>
</comment>
<dbReference type="PANTHER" id="PTHR38785">
    <property type="entry name" value="HOMOLOG OF VIRK"/>
    <property type="match status" value="1"/>
</dbReference>
<accession>A0A640WJK9</accession>
<dbReference type="AlphaFoldDB" id="A0A640WJK9"/>
<sequence length="334" mass="38088">MPWHWLRADQMSPVFCHHWSSMTPYEASLHAYPEKRERRMRLKLWGRMLIQTRLYRELMVGLDADQLLQAAVARRRTLLVKPFRTYITTRYTARQRLEHLLGHYALQRQYLGDSLSASVLDGIGLPLMRLTVGDQAVDFVLGYRGLHDREGELMLMLLDGLSGKRLYSAAFSLMSDPGGTASLCLGTLQGNRDQADWIKAFARQYHGLRPQAFMLEALLMLARIWGVAGLVTVDNAHHVYRARKRTAAKRRFDLDALVAGFGGKASADGWFRLGLDDGRRSIEEIASRKRSQYRKRYAWLASMETQLGERLAPTEPAISCPGSRRREESHTVVG</sequence>
<dbReference type="GO" id="GO:0006974">
    <property type="term" value="P:DNA damage response"/>
    <property type="evidence" value="ECO:0007669"/>
    <property type="project" value="TreeGrafter"/>
</dbReference>
<dbReference type="Proteomes" id="UP000466024">
    <property type="component" value="Unassembled WGS sequence"/>
</dbReference>
<feature type="compositionally biased region" description="Basic and acidic residues" evidence="1">
    <location>
        <begin position="324"/>
        <end position="334"/>
    </location>
</feature>
<reference evidence="2 3" key="1">
    <citation type="submission" date="2019-08" db="EMBL/GenBank/DDBJ databases">
        <title>Bioinformatics analysis of the strain L3 and L5.</title>
        <authorList>
            <person name="Li X."/>
        </authorList>
    </citation>
    <scope>NUCLEOTIDE SEQUENCE [LARGE SCALE GENOMIC DNA]</scope>
    <source>
        <strain evidence="2 3">L3</strain>
    </source>
</reference>
<dbReference type="PANTHER" id="PTHR38785:SF1">
    <property type="entry name" value="HOMOLOG OF VIRK"/>
    <property type="match status" value="1"/>
</dbReference>
<evidence type="ECO:0000256" key="1">
    <source>
        <dbReference type="SAM" id="MobiDB-lite"/>
    </source>
</evidence>
<dbReference type="InterPro" id="IPR007488">
    <property type="entry name" value="DUF535"/>
</dbReference>
<proteinExistence type="predicted"/>
<name>A0A640WJK9_9GAMM</name>
<evidence type="ECO:0000313" key="3">
    <source>
        <dbReference type="Proteomes" id="UP000466024"/>
    </source>
</evidence>
<organism evidence="2 3">
    <name type="scientific">Salinicola corii</name>
    <dbReference type="NCBI Taxonomy" id="2606937"/>
    <lineage>
        <taxon>Bacteria</taxon>
        <taxon>Pseudomonadati</taxon>
        <taxon>Pseudomonadota</taxon>
        <taxon>Gammaproteobacteria</taxon>
        <taxon>Oceanospirillales</taxon>
        <taxon>Halomonadaceae</taxon>
        <taxon>Salinicola</taxon>
    </lineage>
</organism>